<feature type="signal peptide" evidence="1">
    <location>
        <begin position="1"/>
        <end position="21"/>
    </location>
</feature>
<keyword evidence="1" id="KW-0732">Signal</keyword>
<feature type="chain" id="PRO_5016778273" evidence="1">
    <location>
        <begin position="22"/>
        <end position="148"/>
    </location>
</feature>
<keyword evidence="4" id="KW-1185">Reference proteome</keyword>
<reference evidence="3 4" key="1">
    <citation type="submission" date="2018-07" db="EMBL/GenBank/DDBJ databases">
        <title>Genome analysis of Larkinella rosea.</title>
        <authorList>
            <person name="Zhou Z."/>
            <person name="Wang G."/>
        </authorList>
    </citation>
    <scope>NUCLEOTIDE SEQUENCE [LARGE SCALE GENOMIC DNA]</scope>
    <source>
        <strain evidence="4">zzj9</strain>
    </source>
</reference>
<evidence type="ECO:0000313" key="3">
    <source>
        <dbReference type="EMBL" id="RCR69660.1"/>
    </source>
</evidence>
<proteinExistence type="predicted"/>
<accession>A0A368JPR8</accession>
<dbReference type="RefSeq" id="WP_114405854.1">
    <property type="nucleotide sequence ID" value="NZ_QOWE01000007.1"/>
</dbReference>
<gene>
    <name evidence="3" type="ORF">DUE52_09940</name>
</gene>
<dbReference type="InterPro" id="IPR007029">
    <property type="entry name" value="YHS_dom"/>
</dbReference>
<organism evidence="3 4">
    <name type="scientific">Larkinella punicea</name>
    <dbReference type="NCBI Taxonomy" id="2315727"/>
    <lineage>
        <taxon>Bacteria</taxon>
        <taxon>Pseudomonadati</taxon>
        <taxon>Bacteroidota</taxon>
        <taxon>Cytophagia</taxon>
        <taxon>Cytophagales</taxon>
        <taxon>Spirosomataceae</taxon>
        <taxon>Larkinella</taxon>
    </lineage>
</organism>
<evidence type="ECO:0000256" key="1">
    <source>
        <dbReference type="SAM" id="SignalP"/>
    </source>
</evidence>
<evidence type="ECO:0000259" key="2">
    <source>
        <dbReference type="Pfam" id="PF04945"/>
    </source>
</evidence>
<name>A0A368JPR8_9BACT</name>
<dbReference type="Pfam" id="PF04945">
    <property type="entry name" value="YHS"/>
    <property type="match status" value="1"/>
</dbReference>
<feature type="domain" description="YHS" evidence="2">
    <location>
        <begin position="40"/>
        <end position="86"/>
    </location>
</feature>
<sequence length="148" mass="16963">MQRNFVRLTVLFLFLATPVFAQKPVIFSTADKALGGYDPVGYFTEGKPVLGADSLTWTWQGAQWHFASEKNKAAFQAEPERFAPQYGGYCAFGMSRGYKAPTQPDAWTIVDNKLYFNYNQKVRTEWDKDRPGYIQKADTNWVEAKEKK</sequence>
<dbReference type="Proteomes" id="UP000253383">
    <property type="component" value="Unassembled WGS sequence"/>
</dbReference>
<dbReference type="OrthoDB" id="344729at2"/>
<comment type="caution">
    <text evidence="3">The sequence shown here is derived from an EMBL/GenBank/DDBJ whole genome shotgun (WGS) entry which is preliminary data.</text>
</comment>
<dbReference type="EMBL" id="QOWE01000007">
    <property type="protein sequence ID" value="RCR69660.1"/>
    <property type="molecule type" value="Genomic_DNA"/>
</dbReference>
<dbReference type="AlphaFoldDB" id="A0A368JPR8"/>
<dbReference type="NCBIfam" id="NF041384">
    <property type="entry name" value="YHS_seleno_dom"/>
    <property type="match status" value="1"/>
</dbReference>
<evidence type="ECO:0000313" key="4">
    <source>
        <dbReference type="Proteomes" id="UP000253383"/>
    </source>
</evidence>
<protein>
    <submittedName>
        <fullName evidence="3">YHS domain-containing protein</fullName>
    </submittedName>
</protein>